<evidence type="ECO:0000313" key="3">
    <source>
        <dbReference type="EMBL" id="GMH90750.1"/>
    </source>
</evidence>
<evidence type="ECO:0000256" key="1">
    <source>
        <dbReference type="SAM" id="MobiDB-lite"/>
    </source>
</evidence>
<feature type="transmembrane region" description="Helical" evidence="2">
    <location>
        <begin position="323"/>
        <end position="340"/>
    </location>
</feature>
<keyword evidence="2" id="KW-1133">Transmembrane helix</keyword>
<feature type="transmembrane region" description="Helical" evidence="2">
    <location>
        <begin position="137"/>
        <end position="163"/>
    </location>
</feature>
<sequence length="528" mass="58062">MGVCNFFTNYICNFFLLATVTCALISCLSPFYSFTGQNVSGFLNPNGIYGGSVGIWNWWGSPRFCDGGFVFSPSNTGGTRGTSLFDGELYIDPNHNLGNCNRTPYTVLQVFSIATVAFSGLSLFFNNVMDEVINPKLNALVSFGFSFLTLGSSLAVILTYIMLVNPSGAFSPNVYNNGDGVCALVFNGLPRCSEHLEWGFWFQVACAFGSVMSLILLVCKTNFSKTDLVATWRNTLTKLLRFMEFCLILVATFAAYDEVTPISENALDIKFQPSPLSPFRSEFITTSLWDNALCDNAGFYRYFSLQGLVTASNNNSQNYGDCRTSIILLVQILICVALGLSASTTAGRHNARKSLRLARKLVLSLIFELFTLGFTVAVATIYILAIYPSRNGMDWCKTINSWWLNETSQTSGCVSPRLSYGIFVLFVAIGVTFASIMSTSLAPATEKISLRAALLTFKEGPEEEQQCPAVSEIEDVPPPPPPIEDEEADSEHEPEQYEDLDISIIRSDTGEEESPSKSTRYLVAENNV</sequence>
<protein>
    <submittedName>
        <fullName evidence="3">Uncharacterized protein</fullName>
    </submittedName>
</protein>
<feature type="transmembrane region" description="Helical" evidence="2">
    <location>
        <begin position="239"/>
        <end position="256"/>
    </location>
</feature>
<accession>A0A9W7BMQ7</accession>
<name>A0A9W7BMQ7_9STRA</name>
<feature type="transmembrane region" description="Helical" evidence="2">
    <location>
        <begin position="361"/>
        <end position="385"/>
    </location>
</feature>
<reference evidence="4" key="1">
    <citation type="journal article" date="2023" name="Commun. Biol.">
        <title>Genome analysis of Parmales, the sister group of diatoms, reveals the evolutionary specialization of diatoms from phago-mixotrophs to photoautotrophs.</title>
        <authorList>
            <person name="Ban H."/>
            <person name="Sato S."/>
            <person name="Yoshikawa S."/>
            <person name="Yamada K."/>
            <person name="Nakamura Y."/>
            <person name="Ichinomiya M."/>
            <person name="Sato N."/>
            <person name="Blanc-Mathieu R."/>
            <person name="Endo H."/>
            <person name="Kuwata A."/>
            <person name="Ogata H."/>
        </authorList>
    </citation>
    <scope>NUCLEOTIDE SEQUENCE [LARGE SCALE GENOMIC DNA]</scope>
    <source>
        <strain evidence="4">NIES 3701</strain>
    </source>
</reference>
<feature type="transmembrane region" description="Helical" evidence="2">
    <location>
        <begin position="12"/>
        <end position="32"/>
    </location>
</feature>
<feature type="transmembrane region" description="Helical" evidence="2">
    <location>
        <begin position="420"/>
        <end position="442"/>
    </location>
</feature>
<evidence type="ECO:0000256" key="2">
    <source>
        <dbReference type="SAM" id="Phobius"/>
    </source>
</evidence>
<comment type="caution">
    <text evidence="3">The sequence shown here is derived from an EMBL/GenBank/DDBJ whole genome shotgun (WGS) entry which is preliminary data.</text>
</comment>
<dbReference type="EMBL" id="BRXY01000376">
    <property type="protein sequence ID" value="GMH90750.1"/>
    <property type="molecule type" value="Genomic_DNA"/>
</dbReference>
<organism evidence="3 4">
    <name type="scientific">Triparma strigata</name>
    <dbReference type="NCBI Taxonomy" id="1606541"/>
    <lineage>
        <taxon>Eukaryota</taxon>
        <taxon>Sar</taxon>
        <taxon>Stramenopiles</taxon>
        <taxon>Ochrophyta</taxon>
        <taxon>Bolidophyceae</taxon>
        <taxon>Parmales</taxon>
        <taxon>Triparmaceae</taxon>
        <taxon>Triparma</taxon>
    </lineage>
</organism>
<keyword evidence="4" id="KW-1185">Reference proteome</keyword>
<evidence type="ECO:0000313" key="4">
    <source>
        <dbReference type="Proteomes" id="UP001165085"/>
    </source>
</evidence>
<feature type="region of interest" description="Disordered" evidence="1">
    <location>
        <begin position="460"/>
        <end position="528"/>
    </location>
</feature>
<feature type="compositionally biased region" description="Acidic residues" evidence="1">
    <location>
        <begin position="483"/>
        <end position="501"/>
    </location>
</feature>
<proteinExistence type="predicted"/>
<keyword evidence="2" id="KW-0472">Membrane</keyword>
<dbReference type="Proteomes" id="UP001165085">
    <property type="component" value="Unassembled WGS sequence"/>
</dbReference>
<feature type="transmembrane region" description="Helical" evidence="2">
    <location>
        <begin position="198"/>
        <end position="218"/>
    </location>
</feature>
<keyword evidence="2" id="KW-0812">Transmembrane</keyword>
<dbReference type="AlphaFoldDB" id="A0A9W7BMQ7"/>
<dbReference type="OrthoDB" id="10482679at2759"/>
<gene>
    <name evidence="3" type="ORF">TrST_g5468</name>
</gene>
<feature type="transmembrane region" description="Helical" evidence="2">
    <location>
        <begin position="105"/>
        <end position="125"/>
    </location>
</feature>